<feature type="non-terminal residue" evidence="1">
    <location>
        <position position="54"/>
    </location>
</feature>
<proteinExistence type="predicted"/>
<keyword evidence="2" id="KW-1185">Reference proteome</keyword>
<feature type="non-terminal residue" evidence="1">
    <location>
        <position position="1"/>
    </location>
</feature>
<name>A0AA38BPY1_TAXCH</name>
<organism evidence="1 2">
    <name type="scientific">Taxus chinensis</name>
    <name type="common">Chinese yew</name>
    <name type="synonym">Taxus wallichiana var. chinensis</name>
    <dbReference type="NCBI Taxonomy" id="29808"/>
    <lineage>
        <taxon>Eukaryota</taxon>
        <taxon>Viridiplantae</taxon>
        <taxon>Streptophyta</taxon>
        <taxon>Embryophyta</taxon>
        <taxon>Tracheophyta</taxon>
        <taxon>Spermatophyta</taxon>
        <taxon>Pinopsida</taxon>
        <taxon>Pinidae</taxon>
        <taxon>Conifers II</taxon>
        <taxon>Cupressales</taxon>
        <taxon>Taxaceae</taxon>
        <taxon>Taxus</taxon>
    </lineage>
</organism>
<evidence type="ECO:0000313" key="2">
    <source>
        <dbReference type="Proteomes" id="UP000824469"/>
    </source>
</evidence>
<accession>A0AA38BPY1</accession>
<dbReference type="Proteomes" id="UP000824469">
    <property type="component" value="Unassembled WGS sequence"/>
</dbReference>
<evidence type="ECO:0000313" key="1">
    <source>
        <dbReference type="EMBL" id="KAH9288630.1"/>
    </source>
</evidence>
<protein>
    <submittedName>
        <fullName evidence="1">Uncharacterized protein</fullName>
    </submittedName>
</protein>
<gene>
    <name evidence="1" type="ORF">KI387_032747</name>
</gene>
<reference evidence="1 2" key="1">
    <citation type="journal article" date="2021" name="Nat. Plants">
        <title>The Taxus genome provides insights into paclitaxel biosynthesis.</title>
        <authorList>
            <person name="Xiong X."/>
            <person name="Gou J."/>
            <person name="Liao Q."/>
            <person name="Li Y."/>
            <person name="Zhou Q."/>
            <person name="Bi G."/>
            <person name="Li C."/>
            <person name="Du R."/>
            <person name="Wang X."/>
            <person name="Sun T."/>
            <person name="Guo L."/>
            <person name="Liang H."/>
            <person name="Lu P."/>
            <person name="Wu Y."/>
            <person name="Zhang Z."/>
            <person name="Ro D.K."/>
            <person name="Shang Y."/>
            <person name="Huang S."/>
            <person name="Yan J."/>
        </authorList>
    </citation>
    <scope>NUCLEOTIDE SEQUENCE [LARGE SCALE GENOMIC DNA]</scope>
    <source>
        <strain evidence="1">Ta-2019</strain>
    </source>
</reference>
<dbReference type="AlphaFoldDB" id="A0AA38BPY1"/>
<comment type="caution">
    <text evidence="1">The sequence shown here is derived from an EMBL/GenBank/DDBJ whole genome shotgun (WGS) entry which is preliminary data.</text>
</comment>
<sequence>MDALGDLSKKLESIVDTLKAKSEELSFDEVSALVGDLLQQVQGEVDAWEKIEAS</sequence>
<dbReference type="EMBL" id="JAHRHJ020003813">
    <property type="protein sequence ID" value="KAH9288630.1"/>
    <property type="molecule type" value="Genomic_DNA"/>
</dbReference>